<gene>
    <name evidence="3" type="ORF">C2E25_05700</name>
</gene>
<reference evidence="3 4" key="1">
    <citation type="journal article" date="2018" name="Genome Announc.">
        <title>Genome Sequence of Geothermobacter sp. HR-1 Iron Reducer from the Loihi Seamount.</title>
        <authorList>
            <person name="Smith H."/>
            <person name="Abuyen K."/>
            <person name="Tremblay J."/>
            <person name="Savalia P."/>
            <person name="Perez-Rodriguez I."/>
            <person name="Emerson D."/>
            <person name="Tully B."/>
            <person name="Amend J."/>
        </authorList>
    </citation>
    <scope>NUCLEOTIDE SEQUENCE [LARGE SCALE GENOMIC DNA]</scope>
    <source>
        <strain evidence="3 4">HR-1</strain>
    </source>
</reference>
<dbReference type="Pfam" id="PF25023">
    <property type="entry name" value="TEN_YD-shell"/>
    <property type="match status" value="2"/>
</dbReference>
<organism evidence="3 4">
    <name type="scientific">Geothermobacter hydrogeniphilus</name>
    <dbReference type="NCBI Taxonomy" id="1969733"/>
    <lineage>
        <taxon>Bacteria</taxon>
        <taxon>Pseudomonadati</taxon>
        <taxon>Thermodesulfobacteriota</taxon>
        <taxon>Desulfuromonadia</taxon>
        <taxon>Desulfuromonadales</taxon>
        <taxon>Geothermobacteraceae</taxon>
        <taxon>Geothermobacter</taxon>
    </lineage>
</organism>
<dbReference type="SUPFAM" id="SSF82171">
    <property type="entry name" value="DPP6 N-terminal domain-like"/>
    <property type="match status" value="1"/>
</dbReference>
<sequence>MISAIFIRRGAPKPYPVVGGGGSGGAAAATPLRNKNWKVIDAAGTVMKKTFTGYEVIEKGGRTLKFDKDGKLRVLEDAIGNFLNIRYDAQGRISIVENYAGQAVLTFGYSDDDYRIDSITDIFGRTVQYRYNQLGQLIEVEDWTGRLESYTYNDFHGMLSKTTSPGETYTIEYLYPDRGIVKQVIDPVGTQKLQAGQSAEGHIKSFLYDFKNRQFWIRSPNGYTTQKVFGKSGMLLAEYRLDPENVQVRKVENFDYKEIHYDSAGNATEIYRDDWQNVTKIIDGEGNVSRFTYFARNKPLTIVDPLGVITKFEYDRSSTLLIKKIQAAGLPEETVTEYGYTPFGELATVTVDGATTTIEYNDLGLPTAIVDPLGNRSRLEYDPYGHVAASIDANGNRTEIVNDGHGNPVTIRDPLGHETVLAYNQAGRLQSVTDALLRTSHFETDFKGHVTAIVDALNNRREFVYDGEGNLVEIREKAPGSEAGVPHVDDAVTRLDYDASNRLIAVIDPEGNQTRYEYATAACGTCGGSNRDPAKVIDAFNQATSSQFDKNGRLIGITDPLNQVTSLARDAAGRIVSRTDANGNTTSYRYDPLGRVIEQTDAEGGITSFTYDRRGNLIALTDPENNRTSFEYDLANRKVKETRPLGQTTTYSYYPNGLLKTVRDARGQVTTYSYDAANRLVEVVYQDGSSDSFAYDEVGNLVSYANAVVSGVIGYDDLNRKISETVTIDGIVKDFSYSYDHRGNKKTYTSPEGIVHTYAWLKNNRLAGVSFDGHSVGFGYDKTRLSRITFPNGVTTDYTYNAVGWLESITTSGSGGSLFQRGYSFDKVGNITAMTGNAGSTAYSYDLTYQLTGADHPAGSGLQDESYSYDRVGNRLISAWTSGSWSSNANNELLGYTGNDQVPVNYAYDANGNTVKETRGVVVTEYVYNSRNRLERVHLPDGRVASYFYDPFGRRVKKVVANVTTLYVYADEGLVGEYDSAGMLQKAYGWKPGGLWGTDPLYMRQGGAVYYYHNDHLGTPQRLSDASGNVVWSAGYQAFGLAVIDPASTVENNLRFPGQYFDAETGLHYNWWRYFDPKLGKYYTYDPMGIFAGYNCYTYGYSNPINNFDNFGLNVVTDVISVVPIIGTIQNLIVAGLDLSDGANVSDYVIDVPVMSSEDIVSDYYVDRCKESIKNQALAYQVQAQKMMWVHGGVDVVGMAVVLGVGGAVPALVLAVDGLVDMMATGEIIEDIGEAAIKASKKCENNKKGCRL</sequence>
<dbReference type="Pfam" id="PF05593">
    <property type="entry name" value="RHS_repeat"/>
    <property type="match status" value="7"/>
</dbReference>
<dbReference type="PRINTS" id="PR00394">
    <property type="entry name" value="RHSPROTEIN"/>
</dbReference>
<dbReference type="NCBIfam" id="TIGR03696">
    <property type="entry name" value="Rhs_assc_core"/>
    <property type="match status" value="1"/>
</dbReference>
<proteinExistence type="predicted"/>
<dbReference type="EMBL" id="PPFX01000009">
    <property type="protein sequence ID" value="PNU20712.1"/>
    <property type="molecule type" value="Genomic_DNA"/>
</dbReference>
<dbReference type="AlphaFoldDB" id="A0A2K2HBN1"/>
<dbReference type="InterPro" id="IPR056823">
    <property type="entry name" value="TEN-like_YD-shell"/>
</dbReference>
<evidence type="ECO:0000256" key="1">
    <source>
        <dbReference type="ARBA" id="ARBA00022737"/>
    </source>
</evidence>
<dbReference type="InterPro" id="IPR031325">
    <property type="entry name" value="RHS_repeat"/>
</dbReference>
<dbReference type="NCBIfam" id="TIGR01643">
    <property type="entry name" value="YD_repeat_2x"/>
    <property type="match status" value="8"/>
</dbReference>
<feature type="domain" description="Teneurin-like YD-shell" evidence="2">
    <location>
        <begin position="69"/>
        <end position="209"/>
    </location>
</feature>
<dbReference type="Proteomes" id="UP000236340">
    <property type="component" value="Unassembled WGS sequence"/>
</dbReference>
<dbReference type="PANTHER" id="PTHR32305:SF15">
    <property type="entry name" value="PROTEIN RHSA-RELATED"/>
    <property type="match status" value="1"/>
</dbReference>
<dbReference type="InterPro" id="IPR050708">
    <property type="entry name" value="T6SS_VgrG/RHS"/>
</dbReference>
<dbReference type="InterPro" id="IPR006530">
    <property type="entry name" value="YD"/>
</dbReference>
<name>A0A2K2HBN1_9BACT</name>
<protein>
    <recommendedName>
        <fullName evidence="2">Teneurin-like YD-shell domain-containing protein</fullName>
    </recommendedName>
</protein>
<dbReference type="InterPro" id="IPR022385">
    <property type="entry name" value="Rhs_assc_core"/>
</dbReference>
<evidence type="ECO:0000259" key="2">
    <source>
        <dbReference type="Pfam" id="PF25023"/>
    </source>
</evidence>
<accession>A0A2K2HBN1</accession>
<dbReference type="Gene3D" id="2.180.10.10">
    <property type="entry name" value="RHS repeat-associated core"/>
    <property type="match status" value="4"/>
</dbReference>
<evidence type="ECO:0000313" key="3">
    <source>
        <dbReference type="EMBL" id="PNU20712.1"/>
    </source>
</evidence>
<comment type="caution">
    <text evidence="3">The sequence shown here is derived from an EMBL/GenBank/DDBJ whole genome shotgun (WGS) entry which is preliminary data.</text>
</comment>
<dbReference type="PANTHER" id="PTHR32305">
    <property type="match status" value="1"/>
</dbReference>
<feature type="domain" description="Teneurin-like YD-shell" evidence="2">
    <location>
        <begin position="830"/>
        <end position="1086"/>
    </location>
</feature>
<keyword evidence="1" id="KW-0677">Repeat</keyword>
<evidence type="ECO:0000313" key="4">
    <source>
        <dbReference type="Proteomes" id="UP000236340"/>
    </source>
</evidence>